<evidence type="ECO:0000259" key="11">
    <source>
        <dbReference type="PROSITE" id="PS50072"/>
    </source>
</evidence>
<keyword evidence="6 7" id="KW-0413">Isomerase</keyword>
<organism evidence="12 13">
    <name type="scientific">Aureococcus anophagefferens</name>
    <name type="common">Harmful bloom alga</name>
    <dbReference type="NCBI Taxonomy" id="44056"/>
    <lineage>
        <taxon>Eukaryota</taxon>
        <taxon>Sar</taxon>
        <taxon>Stramenopiles</taxon>
        <taxon>Ochrophyta</taxon>
        <taxon>Pelagophyceae</taxon>
        <taxon>Pelagomonadales</taxon>
        <taxon>Pelagomonadaceae</taxon>
        <taxon>Aureococcus</taxon>
    </lineage>
</organism>
<keyword evidence="13" id="KW-1185">Reference proteome</keyword>
<dbReference type="InterPro" id="IPR002130">
    <property type="entry name" value="Cyclophilin-type_PPIase_dom"/>
</dbReference>
<evidence type="ECO:0000256" key="1">
    <source>
        <dbReference type="ARBA" id="ARBA00000971"/>
    </source>
</evidence>
<dbReference type="PROSITE" id="PS50072">
    <property type="entry name" value="CSA_PPIASE_2"/>
    <property type="match status" value="1"/>
</dbReference>
<reference evidence="12 13" key="1">
    <citation type="submission" date="2024-03" db="EMBL/GenBank/DDBJ databases">
        <title>Aureococcus anophagefferens CCMP1851 and Kratosvirus quantuckense: Draft genome of a second virus-susceptible host strain in the model system.</title>
        <authorList>
            <person name="Chase E."/>
            <person name="Truchon A.R."/>
            <person name="Schepens W."/>
            <person name="Wilhelm S.W."/>
        </authorList>
    </citation>
    <scope>NUCLEOTIDE SEQUENCE [LARGE SCALE GENOMIC DNA]</scope>
    <source>
        <strain evidence="12 13">CCMP1851</strain>
    </source>
</reference>
<feature type="repeat" description="TPR" evidence="8">
    <location>
        <begin position="267"/>
        <end position="300"/>
    </location>
</feature>
<comment type="catalytic activity">
    <reaction evidence="1 7">
        <text>[protein]-peptidylproline (omega=180) = [protein]-peptidylproline (omega=0)</text>
        <dbReference type="Rhea" id="RHEA:16237"/>
        <dbReference type="Rhea" id="RHEA-COMP:10747"/>
        <dbReference type="Rhea" id="RHEA-COMP:10748"/>
        <dbReference type="ChEBI" id="CHEBI:83833"/>
        <dbReference type="ChEBI" id="CHEBI:83834"/>
        <dbReference type="EC" id="5.2.1.8"/>
    </reaction>
</comment>
<evidence type="ECO:0000256" key="9">
    <source>
        <dbReference type="SAM" id="MobiDB-lite"/>
    </source>
</evidence>
<protein>
    <recommendedName>
        <fullName evidence="2 7">peptidylprolyl isomerase</fullName>
        <ecNumber evidence="2 7">5.2.1.8</ecNumber>
    </recommendedName>
</protein>
<dbReference type="Pfam" id="PF00254">
    <property type="entry name" value="FKBP_C"/>
    <property type="match status" value="1"/>
</dbReference>
<keyword evidence="4 8" id="KW-0802">TPR repeat</keyword>
<dbReference type="InterPro" id="IPR050754">
    <property type="entry name" value="FKBP4/5/8-like"/>
</dbReference>
<dbReference type="Proteomes" id="UP001363151">
    <property type="component" value="Unassembled WGS sequence"/>
</dbReference>
<dbReference type="SUPFAM" id="SSF48452">
    <property type="entry name" value="TPR-like"/>
    <property type="match status" value="1"/>
</dbReference>
<dbReference type="PANTHER" id="PTHR46512">
    <property type="entry name" value="PEPTIDYLPROLYL ISOMERASE"/>
    <property type="match status" value="1"/>
</dbReference>
<evidence type="ECO:0000256" key="6">
    <source>
        <dbReference type="ARBA" id="ARBA00023235"/>
    </source>
</evidence>
<evidence type="ECO:0000259" key="10">
    <source>
        <dbReference type="PROSITE" id="PS50059"/>
    </source>
</evidence>
<evidence type="ECO:0000313" key="13">
    <source>
        <dbReference type="Proteomes" id="UP001363151"/>
    </source>
</evidence>
<dbReference type="InterPro" id="IPR001179">
    <property type="entry name" value="PPIase_FKBP_dom"/>
</dbReference>
<dbReference type="SUPFAM" id="SSF54534">
    <property type="entry name" value="FKBP-like"/>
    <property type="match status" value="1"/>
</dbReference>
<dbReference type="Pfam" id="PF00160">
    <property type="entry name" value="Pro_isomerase"/>
    <property type="match status" value="1"/>
</dbReference>
<dbReference type="InterPro" id="IPR029000">
    <property type="entry name" value="Cyclophilin-like_dom_sf"/>
</dbReference>
<evidence type="ECO:0000256" key="8">
    <source>
        <dbReference type="PROSITE-ProRule" id="PRU00339"/>
    </source>
</evidence>
<dbReference type="Gene3D" id="2.40.100.10">
    <property type="entry name" value="Cyclophilin-like"/>
    <property type="match status" value="1"/>
</dbReference>
<feature type="compositionally biased region" description="Low complexity" evidence="9">
    <location>
        <begin position="557"/>
        <end position="579"/>
    </location>
</feature>
<dbReference type="PRINTS" id="PR00153">
    <property type="entry name" value="CSAPPISMRASE"/>
</dbReference>
<dbReference type="Gene3D" id="3.10.50.40">
    <property type="match status" value="1"/>
</dbReference>
<dbReference type="InterPro" id="IPR011990">
    <property type="entry name" value="TPR-like_helical_dom_sf"/>
</dbReference>
<keyword evidence="5 7" id="KW-0697">Rotamase</keyword>
<gene>
    <name evidence="12" type="ORF">SO694_00118049</name>
</gene>
<comment type="caution">
    <text evidence="12">The sequence shown here is derived from an EMBL/GenBank/DDBJ whole genome shotgun (WGS) entry which is preliminary data.</text>
</comment>
<accession>A0ABR1FW24</accession>
<evidence type="ECO:0000256" key="5">
    <source>
        <dbReference type="ARBA" id="ARBA00023110"/>
    </source>
</evidence>
<sequence length="586" mass="62666">MATGDDASDPTLKSALAQEVGALREANESAGAPSAPAPAGDISWENVTDDGLVKKATLRATSMKVPLYPVDGMELKVHYTGTLPYVEGADEPFDCSRKRKTPFTFTLGHGAVIAGWDEAFCKVAVGETALIEVGPAYGYGSEGHPPVIPPDAHLRFEVELLSAAVKKKELHQLTAEEKYELSTLHKAKGLELFAAQEWKGARRAFAEAVHYCDASTYTRNDKPLPDDVAAVYLSCHLNASQCALNAKEWPAAAAYATRAVRLRPDSVKALYRRGVARSRMGLLDEAKADLKKAAALDPKNKPVRVAWAELKTLVAEQTKGQKTTFKGAFDKVSLFGDKPSNVLHPSETENPYVFFRIRALPKGGEGGAAAAEGFDGTLVLRVYEDSHPKTAKNFLALTRGDKGRGRVFGKPLAYAGTPIHRVAKDFMIQGGDVVAGDGTSGESIYGKTFKDEHTHLKFDAPGCLSMANSGPDTNQSQWFVTCDEAPHLDGKHVVFGKLVAGMAFLKQLANLDADADGAPKFFSVKIAQCDVLDKHVAVQMIAEDKREAKAAALDAAAAKAEPAAATPEADADAAASDAKMITENEL</sequence>
<evidence type="ECO:0000313" key="12">
    <source>
        <dbReference type="EMBL" id="KAK7239947.1"/>
    </source>
</evidence>
<name>A0ABR1FW24_AURAN</name>
<proteinExistence type="predicted"/>
<dbReference type="PROSITE" id="PS50005">
    <property type="entry name" value="TPR"/>
    <property type="match status" value="1"/>
</dbReference>
<dbReference type="InterPro" id="IPR046357">
    <property type="entry name" value="PPIase_dom_sf"/>
</dbReference>
<dbReference type="SUPFAM" id="SSF50891">
    <property type="entry name" value="Cyclophilin-like"/>
    <property type="match status" value="1"/>
</dbReference>
<feature type="compositionally biased region" description="Low complexity" evidence="9">
    <location>
        <begin position="29"/>
        <end position="40"/>
    </location>
</feature>
<dbReference type="InterPro" id="IPR019734">
    <property type="entry name" value="TPR_rpt"/>
</dbReference>
<dbReference type="PANTHER" id="PTHR46512:SF9">
    <property type="entry name" value="PEPTIDYLPROLYL ISOMERASE"/>
    <property type="match status" value="1"/>
</dbReference>
<keyword evidence="3" id="KW-0677">Repeat</keyword>
<dbReference type="SMART" id="SM00028">
    <property type="entry name" value="TPR"/>
    <property type="match status" value="3"/>
</dbReference>
<dbReference type="EMBL" id="JBBJCI010000219">
    <property type="protein sequence ID" value="KAK7239947.1"/>
    <property type="molecule type" value="Genomic_DNA"/>
</dbReference>
<dbReference type="Gene3D" id="1.25.40.10">
    <property type="entry name" value="Tetratricopeptide repeat domain"/>
    <property type="match status" value="1"/>
</dbReference>
<evidence type="ECO:0000256" key="7">
    <source>
        <dbReference type="PROSITE-ProRule" id="PRU00277"/>
    </source>
</evidence>
<feature type="region of interest" description="Disordered" evidence="9">
    <location>
        <begin position="20"/>
        <end position="43"/>
    </location>
</feature>
<evidence type="ECO:0000256" key="2">
    <source>
        <dbReference type="ARBA" id="ARBA00013194"/>
    </source>
</evidence>
<evidence type="ECO:0000256" key="4">
    <source>
        <dbReference type="ARBA" id="ARBA00022803"/>
    </source>
</evidence>
<dbReference type="EC" id="5.2.1.8" evidence="2 7"/>
<evidence type="ECO:0000256" key="3">
    <source>
        <dbReference type="ARBA" id="ARBA00022737"/>
    </source>
</evidence>
<feature type="domain" description="PPIase FKBP-type" evidence="10">
    <location>
        <begin position="72"/>
        <end position="164"/>
    </location>
</feature>
<feature type="region of interest" description="Disordered" evidence="9">
    <location>
        <begin position="557"/>
        <end position="586"/>
    </location>
</feature>
<feature type="domain" description="PPIase cyclophilin-type" evidence="11">
    <location>
        <begin position="376"/>
        <end position="531"/>
    </location>
</feature>
<dbReference type="PROSITE" id="PS50059">
    <property type="entry name" value="FKBP_PPIASE"/>
    <property type="match status" value="1"/>
</dbReference>